<evidence type="ECO:0000313" key="1">
    <source>
        <dbReference type="EMBL" id="CAK9314366.1"/>
    </source>
</evidence>
<accession>A0ABP0Y438</accession>
<gene>
    <name evidence="1" type="ORF">CITCOLO1_LOCUS6117</name>
</gene>
<dbReference type="EMBL" id="OZ021736">
    <property type="protein sequence ID" value="CAK9314366.1"/>
    <property type="molecule type" value="Genomic_DNA"/>
</dbReference>
<organism evidence="1 2">
    <name type="scientific">Citrullus colocynthis</name>
    <name type="common">colocynth</name>
    <dbReference type="NCBI Taxonomy" id="252529"/>
    <lineage>
        <taxon>Eukaryota</taxon>
        <taxon>Viridiplantae</taxon>
        <taxon>Streptophyta</taxon>
        <taxon>Embryophyta</taxon>
        <taxon>Tracheophyta</taxon>
        <taxon>Spermatophyta</taxon>
        <taxon>Magnoliopsida</taxon>
        <taxon>eudicotyledons</taxon>
        <taxon>Gunneridae</taxon>
        <taxon>Pentapetalae</taxon>
        <taxon>rosids</taxon>
        <taxon>fabids</taxon>
        <taxon>Cucurbitales</taxon>
        <taxon>Cucurbitaceae</taxon>
        <taxon>Benincaseae</taxon>
        <taxon>Citrullus</taxon>
    </lineage>
</organism>
<sequence>MGNCVGKALLTESFTDSTWGGTAPSGRLRFKKRRQLGKDFCDTVPKEAKILKSAGLVAASTRD</sequence>
<name>A0ABP0Y438_9ROSI</name>
<protein>
    <submittedName>
        <fullName evidence="1">Uncharacterized protein</fullName>
    </submittedName>
</protein>
<evidence type="ECO:0000313" key="2">
    <source>
        <dbReference type="Proteomes" id="UP001642487"/>
    </source>
</evidence>
<proteinExistence type="predicted"/>
<reference evidence="1 2" key="1">
    <citation type="submission" date="2024-03" db="EMBL/GenBank/DDBJ databases">
        <authorList>
            <person name="Gkanogiannis A."/>
            <person name="Becerra Lopez-Lavalle L."/>
        </authorList>
    </citation>
    <scope>NUCLEOTIDE SEQUENCE [LARGE SCALE GENOMIC DNA]</scope>
</reference>
<dbReference type="Proteomes" id="UP001642487">
    <property type="component" value="Chromosome 2"/>
</dbReference>
<keyword evidence="2" id="KW-1185">Reference proteome</keyword>